<feature type="compositionally biased region" description="Basic and acidic residues" evidence="1">
    <location>
        <begin position="103"/>
        <end position="117"/>
    </location>
</feature>
<evidence type="ECO:0000313" key="2">
    <source>
        <dbReference type="EMBL" id="KIW03222.1"/>
    </source>
</evidence>
<dbReference type="HOGENOM" id="CLU_087700_1_0_1"/>
<dbReference type="VEuPathDB" id="FungiDB:PV09_05446"/>
<proteinExistence type="predicted"/>
<dbReference type="Proteomes" id="UP000053259">
    <property type="component" value="Unassembled WGS sequence"/>
</dbReference>
<dbReference type="RefSeq" id="XP_016213091.1">
    <property type="nucleotide sequence ID" value="XM_016358952.1"/>
</dbReference>
<evidence type="ECO:0000313" key="3">
    <source>
        <dbReference type="Proteomes" id="UP000053259"/>
    </source>
</evidence>
<evidence type="ECO:0000256" key="1">
    <source>
        <dbReference type="SAM" id="MobiDB-lite"/>
    </source>
</evidence>
<dbReference type="GeneID" id="27313419"/>
<dbReference type="EMBL" id="KN847545">
    <property type="protein sequence ID" value="KIW03222.1"/>
    <property type="molecule type" value="Genomic_DNA"/>
</dbReference>
<name>A0A0D1YRH7_9PEZI</name>
<feature type="compositionally biased region" description="Acidic residues" evidence="1">
    <location>
        <begin position="35"/>
        <end position="54"/>
    </location>
</feature>
<accession>A0A0D1YRH7</accession>
<feature type="compositionally biased region" description="Pro residues" evidence="1">
    <location>
        <begin position="65"/>
        <end position="75"/>
    </location>
</feature>
<gene>
    <name evidence="2" type="ORF">PV09_05446</name>
</gene>
<feature type="compositionally biased region" description="Basic and acidic residues" evidence="1">
    <location>
        <begin position="136"/>
        <end position="176"/>
    </location>
</feature>
<keyword evidence="3" id="KW-1185">Reference proteome</keyword>
<dbReference type="OrthoDB" id="5418203at2759"/>
<protein>
    <submittedName>
        <fullName evidence="2">Uncharacterized protein</fullName>
    </submittedName>
</protein>
<dbReference type="AlphaFoldDB" id="A0A0D1YRH7"/>
<feature type="region of interest" description="Disordered" evidence="1">
    <location>
        <begin position="1"/>
        <end position="176"/>
    </location>
</feature>
<dbReference type="InParanoid" id="A0A0D1YRH7"/>
<feature type="compositionally biased region" description="Polar residues" evidence="1">
    <location>
        <begin position="91"/>
        <end position="101"/>
    </location>
</feature>
<organism evidence="2 3">
    <name type="scientific">Verruconis gallopava</name>
    <dbReference type="NCBI Taxonomy" id="253628"/>
    <lineage>
        <taxon>Eukaryota</taxon>
        <taxon>Fungi</taxon>
        <taxon>Dikarya</taxon>
        <taxon>Ascomycota</taxon>
        <taxon>Pezizomycotina</taxon>
        <taxon>Dothideomycetes</taxon>
        <taxon>Pleosporomycetidae</taxon>
        <taxon>Venturiales</taxon>
        <taxon>Sympoventuriaceae</taxon>
        <taxon>Verruconis</taxon>
    </lineage>
</organism>
<sequence>MSLPTRPSADDLSNLSKLKISTKPRAKKADVIADSWEDESDGSDTETEEVDDEERLAKTTTTDPPSVPPPTPASPTTPDLPAMAYGPRGEQFSSDIYTSMQPRLEKGSRSPDRRPDKTTSVAARLIAGGLGVKAPKRTEEQREYDKAMREKEKRRREEEKKAKEEEEKAKRSVWED</sequence>
<reference evidence="2 3" key="1">
    <citation type="submission" date="2015-01" db="EMBL/GenBank/DDBJ databases">
        <title>The Genome Sequence of Ochroconis gallopava CBS43764.</title>
        <authorList>
            <consortium name="The Broad Institute Genomics Platform"/>
            <person name="Cuomo C."/>
            <person name="de Hoog S."/>
            <person name="Gorbushina A."/>
            <person name="Stielow B."/>
            <person name="Teixiera M."/>
            <person name="Abouelleil A."/>
            <person name="Chapman S.B."/>
            <person name="Priest M."/>
            <person name="Young S.K."/>
            <person name="Wortman J."/>
            <person name="Nusbaum C."/>
            <person name="Birren B."/>
        </authorList>
    </citation>
    <scope>NUCLEOTIDE SEQUENCE [LARGE SCALE GENOMIC DNA]</scope>
    <source>
        <strain evidence="2 3">CBS 43764</strain>
    </source>
</reference>